<dbReference type="GO" id="GO:0030170">
    <property type="term" value="F:pyridoxal phosphate binding"/>
    <property type="evidence" value="ECO:0007669"/>
    <property type="project" value="InterPro"/>
</dbReference>
<evidence type="ECO:0000256" key="1">
    <source>
        <dbReference type="ARBA" id="ARBA00001933"/>
    </source>
</evidence>
<comment type="similarity">
    <text evidence="2">Belongs to the class-I pyridoxal-phosphate-dependent aminotransferase family.</text>
</comment>
<comment type="caution">
    <text evidence="7">The sequence shown here is derived from an EMBL/GenBank/DDBJ whole genome shotgun (WGS) entry which is preliminary data.</text>
</comment>
<evidence type="ECO:0000313" key="8">
    <source>
        <dbReference type="Proteomes" id="UP001218188"/>
    </source>
</evidence>
<dbReference type="CDD" id="cd00609">
    <property type="entry name" value="AAT_like"/>
    <property type="match status" value="1"/>
</dbReference>
<evidence type="ECO:0000259" key="6">
    <source>
        <dbReference type="Pfam" id="PF00155"/>
    </source>
</evidence>
<organism evidence="7 8">
    <name type="scientific">Mycena alexandri</name>
    <dbReference type="NCBI Taxonomy" id="1745969"/>
    <lineage>
        <taxon>Eukaryota</taxon>
        <taxon>Fungi</taxon>
        <taxon>Dikarya</taxon>
        <taxon>Basidiomycota</taxon>
        <taxon>Agaricomycotina</taxon>
        <taxon>Agaricomycetes</taxon>
        <taxon>Agaricomycetidae</taxon>
        <taxon>Agaricales</taxon>
        <taxon>Marasmiineae</taxon>
        <taxon>Mycenaceae</taxon>
        <taxon>Mycena</taxon>
    </lineage>
</organism>
<dbReference type="GO" id="GO:1901605">
    <property type="term" value="P:alpha-amino acid metabolic process"/>
    <property type="evidence" value="ECO:0007669"/>
    <property type="project" value="TreeGrafter"/>
</dbReference>
<proteinExistence type="inferred from homology"/>
<feature type="domain" description="Aminotransferase class I/classII large" evidence="6">
    <location>
        <begin position="113"/>
        <end position="410"/>
    </location>
</feature>
<evidence type="ECO:0000313" key="7">
    <source>
        <dbReference type="EMBL" id="KAJ7047399.1"/>
    </source>
</evidence>
<evidence type="ECO:0000256" key="2">
    <source>
        <dbReference type="ARBA" id="ARBA00007441"/>
    </source>
</evidence>
<sequence length="537" mass="60092">MAFLKPEAIDLSHHLSGTFPTARHLSPLKGLQKYWGRPGIISLAGGLPSPAYFPYSDISANILVPNSFPVERKQEESSFSWLWKLLGADKEKTTPVTVPKYPVRPEDINLATALQYGMSAGLPQLQKIVKEFSDKVYSPAYENYTCLLHAGNTDAWNKVVITLCNPGEGVLVSKWTYPSAMATMQPFNIKPVPVEIDGQGMRSDALRTLLTEWDEAARGMPRPRVIYAVPIGENPTGTTTRVARKKEIYQLCVEFGDLQVEDDPYFVLQEGEYVPKSMRGRQTQASGTGIDDEAKFIASLEPSYLKFDYQGRVIRLDTFSKTIAPGSRLGWYTCNPMFAERLERAAETSTQAPCGFGQSLVTATLQEWGYEGYIRWLKGLRLQYTLRRDYFVDALAEEFQLTVAPGTAGMWEGCQVYTGSAKPKRSVTGYFNEKAPISSPLFSFVPPTSGMFVWLKIHFDQHPSIATTAKDLEMKLWIELAEAGVLFGPGSMFSPTQDWSSERSGHFRISFSNLENDEMTKSVQIFGKVIREFMGNL</sequence>
<dbReference type="AlphaFoldDB" id="A0AAD6TJA4"/>
<name>A0AAD6TJA4_9AGAR</name>
<dbReference type="InterPro" id="IPR015421">
    <property type="entry name" value="PyrdxlP-dep_Trfase_major"/>
</dbReference>
<accession>A0AAD6TJA4</accession>
<dbReference type="GO" id="GO:0008483">
    <property type="term" value="F:transaminase activity"/>
    <property type="evidence" value="ECO:0007669"/>
    <property type="project" value="UniProtKB-KW"/>
</dbReference>
<dbReference type="SUPFAM" id="SSF53383">
    <property type="entry name" value="PLP-dependent transferases"/>
    <property type="match status" value="1"/>
</dbReference>
<evidence type="ECO:0000256" key="4">
    <source>
        <dbReference type="ARBA" id="ARBA00022679"/>
    </source>
</evidence>
<comment type="cofactor">
    <cofactor evidence="1">
        <name>pyridoxal 5'-phosphate</name>
        <dbReference type="ChEBI" id="CHEBI:597326"/>
    </cofactor>
</comment>
<dbReference type="Proteomes" id="UP001218188">
    <property type="component" value="Unassembled WGS sequence"/>
</dbReference>
<evidence type="ECO:0000256" key="5">
    <source>
        <dbReference type="ARBA" id="ARBA00022898"/>
    </source>
</evidence>
<reference evidence="7" key="1">
    <citation type="submission" date="2023-03" db="EMBL/GenBank/DDBJ databases">
        <title>Massive genome expansion in bonnet fungi (Mycena s.s.) driven by repeated elements and novel gene families across ecological guilds.</title>
        <authorList>
            <consortium name="Lawrence Berkeley National Laboratory"/>
            <person name="Harder C.B."/>
            <person name="Miyauchi S."/>
            <person name="Viragh M."/>
            <person name="Kuo A."/>
            <person name="Thoen E."/>
            <person name="Andreopoulos B."/>
            <person name="Lu D."/>
            <person name="Skrede I."/>
            <person name="Drula E."/>
            <person name="Henrissat B."/>
            <person name="Morin E."/>
            <person name="Kohler A."/>
            <person name="Barry K."/>
            <person name="LaButti K."/>
            <person name="Morin E."/>
            <person name="Salamov A."/>
            <person name="Lipzen A."/>
            <person name="Mereny Z."/>
            <person name="Hegedus B."/>
            <person name="Baldrian P."/>
            <person name="Stursova M."/>
            <person name="Weitz H."/>
            <person name="Taylor A."/>
            <person name="Grigoriev I.V."/>
            <person name="Nagy L.G."/>
            <person name="Martin F."/>
            <person name="Kauserud H."/>
        </authorList>
    </citation>
    <scope>NUCLEOTIDE SEQUENCE</scope>
    <source>
        <strain evidence="7">CBHHK200</strain>
    </source>
</reference>
<keyword evidence="8" id="KW-1185">Reference proteome</keyword>
<dbReference type="InterPro" id="IPR015424">
    <property type="entry name" value="PyrdxlP-dep_Trfase"/>
</dbReference>
<dbReference type="InterPro" id="IPR004839">
    <property type="entry name" value="Aminotransferase_I/II_large"/>
</dbReference>
<keyword evidence="3" id="KW-0032">Aminotransferase</keyword>
<dbReference type="EMBL" id="JARJCM010000001">
    <property type="protein sequence ID" value="KAJ7047399.1"/>
    <property type="molecule type" value="Genomic_DNA"/>
</dbReference>
<dbReference type="Pfam" id="PF00155">
    <property type="entry name" value="Aminotran_1_2"/>
    <property type="match status" value="1"/>
</dbReference>
<gene>
    <name evidence="7" type="ORF">C8F04DRAFT_936892</name>
</gene>
<protein>
    <submittedName>
        <fullName evidence="7">Pyridoxal phosphate-dependent transferase</fullName>
    </submittedName>
</protein>
<dbReference type="Gene3D" id="3.40.640.10">
    <property type="entry name" value="Type I PLP-dependent aspartate aminotransferase-like (Major domain)"/>
    <property type="match status" value="1"/>
</dbReference>
<keyword evidence="5" id="KW-0663">Pyridoxal phosphate</keyword>
<dbReference type="PANTHER" id="PTHR42790:SF1">
    <property type="entry name" value="AROMATIC AMINO ACID AMINOTRANSFERASE, HYPOTHETICAL (EUROFUNG)"/>
    <property type="match status" value="1"/>
</dbReference>
<dbReference type="PANTHER" id="PTHR42790">
    <property type="entry name" value="AMINOTRANSFERASE"/>
    <property type="match status" value="1"/>
</dbReference>
<keyword evidence="4 7" id="KW-0808">Transferase</keyword>
<dbReference type="InterPro" id="IPR050859">
    <property type="entry name" value="Class-I_PLP-dep_aminotransf"/>
</dbReference>
<evidence type="ECO:0000256" key="3">
    <source>
        <dbReference type="ARBA" id="ARBA00022576"/>
    </source>
</evidence>